<keyword evidence="1" id="KW-0223">Dioxygenase</keyword>
<dbReference type="Proteomes" id="UP000244128">
    <property type="component" value="Unassembled WGS sequence"/>
</dbReference>
<dbReference type="InterPro" id="IPR014980">
    <property type="entry name" value="DOPA_dioxygen"/>
</dbReference>
<dbReference type="EMBL" id="QAOI01000024">
    <property type="protein sequence ID" value="PTQ75413.1"/>
    <property type="molecule type" value="Genomic_DNA"/>
</dbReference>
<dbReference type="Gene3D" id="3.30.70.1240">
    <property type="entry name" value="DOPA-like domains"/>
    <property type="match status" value="1"/>
</dbReference>
<protein>
    <submittedName>
        <fullName evidence="1">DOPA 4,5-dioxygenase</fullName>
    </submittedName>
</protein>
<organism evidence="1 2">
    <name type="scientific">Nitrosomonas oligotropha</name>
    <dbReference type="NCBI Taxonomy" id="42354"/>
    <lineage>
        <taxon>Bacteria</taxon>
        <taxon>Pseudomonadati</taxon>
        <taxon>Pseudomonadota</taxon>
        <taxon>Betaproteobacteria</taxon>
        <taxon>Nitrosomonadales</taxon>
        <taxon>Nitrosomonadaceae</taxon>
        <taxon>Nitrosomonas</taxon>
    </lineage>
</organism>
<comment type="caution">
    <text evidence="1">The sequence shown here is derived from an EMBL/GenBank/DDBJ whole genome shotgun (WGS) entry which is preliminary data.</text>
</comment>
<evidence type="ECO:0000313" key="2">
    <source>
        <dbReference type="Proteomes" id="UP000244128"/>
    </source>
</evidence>
<reference evidence="1 2" key="1">
    <citation type="submission" date="2018-04" db="EMBL/GenBank/DDBJ databases">
        <title>Active sludge and wastewater microbial communities from Klosterneuburg, Austria.</title>
        <authorList>
            <person name="Wagner M."/>
        </authorList>
    </citation>
    <scope>NUCLEOTIDE SEQUENCE [LARGE SCALE GENOMIC DNA]</scope>
    <source>
        <strain evidence="1 2">Nm49</strain>
    </source>
</reference>
<dbReference type="AlphaFoldDB" id="A0A2T5HUY3"/>
<dbReference type="PANTHER" id="PTHR36423:SF2">
    <property type="entry name" value="AFR070WP"/>
    <property type="match status" value="1"/>
</dbReference>
<sequence>MASLLQRYERCNSCLIVTAGKTDKGNKMETFHAHIYFSENESLLAEKVRDNMIYAVPQAAHVSELILDPSGPHPKPMFEIHIPATDINKAALLIDKKRAGLPVLIHPVQADKLAAYTVFARWLGEGFPLNLEAL</sequence>
<name>A0A2T5HUY3_9PROT</name>
<accession>A0A2T5HUY3</accession>
<evidence type="ECO:0000313" key="1">
    <source>
        <dbReference type="EMBL" id="PTQ75413.1"/>
    </source>
</evidence>
<dbReference type="PANTHER" id="PTHR36423">
    <property type="entry name" value="AFR070WP"/>
    <property type="match status" value="1"/>
</dbReference>
<keyword evidence="1" id="KW-0560">Oxidoreductase</keyword>
<dbReference type="GO" id="GO:0051213">
    <property type="term" value="F:dioxygenase activity"/>
    <property type="evidence" value="ECO:0007669"/>
    <property type="project" value="UniProtKB-KW"/>
</dbReference>
<dbReference type="SUPFAM" id="SSF143410">
    <property type="entry name" value="DOPA-like"/>
    <property type="match status" value="1"/>
</dbReference>
<dbReference type="InterPro" id="IPR023389">
    <property type="entry name" value="DOPA-like_sf"/>
</dbReference>
<gene>
    <name evidence="1" type="ORF">C8R26_1245</name>
</gene>
<proteinExistence type="predicted"/>
<dbReference type="Pfam" id="PF08883">
    <property type="entry name" value="DOPA_dioxygen"/>
    <property type="match status" value="1"/>
</dbReference>